<proteinExistence type="predicted"/>
<gene>
    <name evidence="2" type="ORF">ACFPIJ_54430</name>
</gene>
<evidence type="ECO:0000259" key="1">
    <source>
        <dbReference type="Pfam" id="PF01636"/>
    </source>
</evidence>
<feature type="domain" description="Aminoglycoside phosphotransferase" evidence="1">
    <location>
        <begin position="25"/>
        <end position="220"/>
    </location>
</feature>
<dbReference type="Proteomes" id="UP001595912">
    <property type="component" value="Unassembled WGS sequence"/>
</dbReference>
<sequence>MRVGELLHRTDKSVVSAGTTAAGAPVVIKTITTDDPYWVRCRSRELAVHAAFAAWPPGFPVPEVLFAGERTTVFTRLPGARLHDRRHLDADLPPATVAAVRAAVAAVATWTPPGGAETALGGGVEEAPDPRLKVEAEFAAGLLSEPERAELHRLIERLGPARTFAHGDPIPTNVLLHEGGAALVDWELAGPRLPGYDWAVLFVTGVTGSPSLATAILAETAALREAFTVNLGLLLCREVRIHRGLPCPAGLDALRDQWRRRLGTG</sequence>
<dbReference type="Gene3D" id="3.90.1200.10">
    <property type="match status" value="1"/>
</dbReference>
<evidence type="ECO:0000313" key="2">
    <source>
        <dbReference type="EMBL" id="MFC5006795.1"/>
    </source>
</evidence>
<comment type="caution">
    <text evidence="2">The sequence shown here is derived from an EMBL/GenBank/DDBJ whole genome shotgun (WGS) entry which is preliminary data.</text>
</comment>
<accession>A0ABV9WDI7</accession>
<dbReference type="InterPro" id="IPR002575">
    <property type="entry name" value="Aminoglycoside_PTrfase"/>
</dbReference>
<dbReference type="InterPro" id="IPR011009">
    <property type="entry name" value="Kinase-like_dom_sf"/>
</dbReference>
<dbReference type="SUPFAM" id="SSF56112">
    <property type="entry name" value="Protein kinase-like (PK-like)"/>
    <property type="match status" value="1"/>
</dbReference>
<protein>
    <submittedName>
        <fullName evidence="2">Phosphotransferase family protein</fullName>
    </submittedName>
</protein>
<name>A0ABV9WDI7_9ACTN</name>
<dbReference type="Pfam" id="PF01636">
    <property type="entry name" value="APH"/>
    <property type="match status" value="1"/>
</dbReference>
<keyword evidence="3" id="KW-1185">Reference proteome</keyword>
<dbReference type="RefSeq" id="WP_380127463.1">
    <property type="nucleotide sequence ID" value="NZ_JBHSIU010000110.1"/>
</dbReference>
<dbReference type="EMBL" id="JBHSIU010000110">
    <property type="protein sequence ID" value="MFC5006795.1"/>
    <property type="molecule type" value="Genomic_DNA"/>
</dbReference>
<reference evidence="3" key="1">
    <citation type="journal article" date="2019" name="Int. J. Syst. Evol. Microbiol.">
        <title>The Global Catalogue of Microorganisms (GCM) 10K type strain sequencing project: providing services to taxonomists for standard genome sequencing and annotation.</title>
        <authorList>
            <consortium name="The Broad Institute Genomics Platform"/>
            <consortium name="The Broad Institute Genome Sequencing Center for Infectious Disease"/>
            <person name="Wu L."/>
            <person name="Ma J."/>
        </authorList>
    </citation>
    <scope>NUCLEOTIDE SEQUENCE [LARGE SCALE GENOMIC DNA]</scope>
    <source>
        <strain evidence="3">CGMCC 4.7152</strain>
    </source>
</reference>
<evidence type="ECO:0000313" key="3">
    <source>
        <dbReference type="Proteomes" id="UP001595912"/>
    </source>
</evidence>
<organism evidence="2 3">
    <name type="scientific">Dactylosporangium cerinum</name>
    <dbReference type="NCBI Taxonomy" id="1434730"/>
    <lineage>
        <taxon>Bacteria</taxon>
        <taxon>Bacillati</taxon>
        <taxon>Actinomycetota</taxon>
        <taxon>Actinomycetes</taxon>
        <taxon>Micromonosporales</taxon>
        <taxon>Micromonosporaceae</taxon>
        <taxon>Dactylosporangium</taxon>
    </lineage>
</organism>